<dbReference type="Proteomes" id="UP000199305">
    <property type="component" value="Unassembled WGS sequence"/>
</dbReference>
<dbReference type="AlphaFoldDB" id="A0A1G8ZTT0"/>
<proteinExistence type="predicted"/>
<dbReference type="EMBL" id="FNFH01000003">
    <property type="protein sequence ID" value="SDK18529.1"/>
    <property type="molecule type" value="Genomic_DNA"/>
</dbReference>
<protein>
    <submittedName>
        <fullName evidence="1">YHS domain-containing protein</fullName>
    </submittedName>
</protein>
<evidence type="ECO:0000313" key="2">
    <source>
        <dbReference type="Proteomes" id="UP000199305"/>
    </source>
</evidence>
<gene>
    <name evidence="1" type="ORF">SAMN05216212_1752</name>
</gene>
<organism evidence="1 2">
    <name type="scientific">Microbulbifer yueqingensis</name>
    <dbReference type="NCBI Taxonomy" id="658219"/>
    <lineage>
        <taxon>Bacteria</taxon>
        <taxon>Pseudomonadati</taxon>
        <taxon>Pseudomonadota</taxon>
        <taxon>Gammaproteobacteria</taxon>
        <taxon>Cellvibrionales</taxon>
        <taxon>Microbulbiferaceae</taxon>
        <taxon>Microbulbifer</taxon>
    </lineage>
</organism>
<evidence type="ECO:0000313" key="1">
    <source>
        <dbReference type="EMBL" id="SDK18529.1"/>
    </source>
</evidence>
<accession>A0A1G8ZTT0</accession>
<dbReference type="STRING" id="658219.SAMN05216212_1752"/>
<keyword evidence="2" id="KW-1185">Reference proteome</keyword>
<sequence>MTRSLLGATWDPVCGEMVPEGAHSWTHRHIKYSFCSDHCRERFQRWPHLYVGEATFGLAEGQLGTSVPKSHTIVLAEAPSAEEALHLSEALAALKGVDEVRFDGERALVHYDLMQVSLADIEKAIITEAGGLRQRISDRVERALIHYSEECELDNLSHLAAHYRP</sequence>
<dbReference type="RefSeq" id="WP_091512056.1">
    <property type="nucleotide sequence ID" value="NZ_FNFH01000003.1"/>
</dbReference>
<reference evidence="2" key="1">
    <citation type="submission" date="2016-10" db="EMBL/GenBank/DDBJ databases">
        <authorList>
            <person name="Varghese N."/>
            <person name="Submissions S."/>
        </authorList>
    </citation>
    <scope>NUCLEOTIDE SEQUENCE [LARGE SCALE GENOMIC DNA]</scope>
    <source>
        <strain evidence="2">CGMCC 1.10658</strain>
    </source>
</reference>
<dbReference type="OrthoDB" id="9793685at2"/>
<name>A0A1G8ZTT0_9GAMM</name>